<evidence type="ECO:0000256" key="2">
    <source>
        <dbReference type="ARBA" id="ARBA00023125"/>
    </source>
</evidence>
<evidence type="ECO:0000313" key="6">
    <source>
        <dbReference type="EMBL" id="GEB34310.1"/>
    </source>
</evidence>
<evidence type="ECO:0000256" key="1">
    <source>
        <dbReference type="ARBA" id="ARBA00023015"/>
    </source>
</evidence>
<evidence type="ECO:0000313" key="7">
    <source>
        <dbReference type="Proteomes" id="UP000316882"/>
    </source>
</evidence>
<dbReference type="PROSITE" id="PS01124">
    <property type="entry name" value="HTH_ARAC_FAMILY_2"/>
    <property type="match status" value="1"/>
</dbReference>
<dbReference type="PANTHER" id="PTHR43280">
    <property type="entry name" value="ARAC-FAMILY TRANSCRIPTIONAL REGULATOR"/>
    <property type="match status" value="1"/>
</dbReference>
<dbReference type="EMBL" id="BJMH01000021">
    <property type="protein sequence ID" value="GEB34310.1"/>
    <property type="molecule type" value="Genomic_DNA"/>
</dbReference>
<proteinExistence type="predicted"/>
<name>A0A4Y3PIJ0_BREPA</name>
<dbReference type="PANTHER" id="PTHR43280:SF2">
    <property type="entry name" value="HTH-TYPE TRANSCRIPTIONAL REGULATOR EXSA"/>
    <property type="match status" value="1"/>
</dbReference>
<organism evidence="6 7">
    <name type="scientific">Brevibacillus parabrevis</name>
    <dbReference type="NCBI Taxonomy" id="54914"/>
    <lineage>
        <taxon>Bacteria</taxon>
        <taxon>Bacillati</taxon>
        <taxon>Bacillota</taxon>
        <taxon>Bacilli</taxon>
        <taxon>Bacillales</taxon>
        <taxon>Paenibacillaceae</taxon>
        <taxon>Brevibacillus</taxon>
    </lineage>
</organism>
<evidence type="ECO:0000259" key="5">
    <source>
        <dbReference type="PROSITE" id="PS50983"/>
    </source>
</evidence>
<dbReference type="Gene3D" id="3.40.50.1980">
    <property type="entry name" value="Nitrogenase molybdenum iron protein domain"/>
    <property type="match status" value="2"/>
</dbReference>
<dbReference type="InterPro" id="IPR002491">
    <property type="entry name" value="ABC_transptr_periplasmic_BD"/>
</dbReference>
<accession>A0A4Y3PIJ0</accession>
<dbReference type="SUPFAM" id="SSF46689">
    <property type="entry name" value="Homeodomain-like"/>
    <property type="match status" value="2"/>
</dbReference>
<dbReference type="Pfam" id="PF12833">
    <property type="entry name" value="HTH_18"/>
    <property type="match status" value="1"/>
</dbReference>
<comment type="caution">
    <text evidence="6">The sequence shown here is derived from an EMBL/GenBank/DDBJ whole genome shotgun (WGS) entry which is preliminary data.</text>
</comment>
<dbReference type="InterPro" id="IPR018062">
    <property type="entry name" value="HTH_AraC-typ_CS"/>
</dbReference>
<dbReference type="Proteomes" id="UP000316882">
    <property type="component" value="Unassembled WGS sequence"/>
</dbReference>
<feature type="domain" description="HTH araC/xylS-type" evidence="4">
    <location>
        <begin position="175"/>
        <end position="273"/>
    </location>
</feature>
<feature type="domain" description="Fe/B12 periplasmic-binding" evidence="5">
    <location>
        <begin position="232"/>
        <end position="538"/>
    </location>
</feature>
<dbReference type="GO" id="GO:0003700">
    <property type="term" value="F:DNA-binding transcription factor activity"/>
    <property type="evidence" value="ECO:0007669"/>
    <property type="project" value="InterPro"/>
</dbReference>
<keyword evidence="1" id="KW-0805">Transcription regulation</keyword>
<evidence type="ECO:0000259" key="4">
    <source>
        <dbReference type="PROSITE" id="PS01124"/>
    </source>
</evidence>
<evidence type="ECO:0000256" key="3">
    <source>
        <dbReference type="ARBA" id="ARBA00023163"/>
    </source>
</evidence>
<protein>
    <recommendedName>
        <fullName evidence="8">AraC family transcriptional regulator</fullName>
    </recommendedName>
</protein>
<dbReference type="PROSITE" id="PS00041">
    <property type="entry name" value="HTH_ARAC_FAMILY_1"/>
    <property type="match status" value="1"/>
</dbReference>
<dbReference type="GO" id="GO:0043565">
    <property type="term" value="F:sequence-specific DNA binding"/>
    <property type="evidence" value="ECO:0007669"/>
    <property type="project" value="InterPro"/>
</dbReference>
<keyword evidence="7" id="KW-1185">Reference proteome</keyword>
<reference evidence="6 7" key="1">
    <citation type="submission" date="2019-06" db="EMBL/GenBank/DDBJ databases">
        <title>Whole genome shotgun sequence of Brevibacillus parabrevis NBRC 12334.</title>
        <authorList>
            <person name="Hosoyama A."/>
            <person name="Uohara A."/>
            <person name="Ohji S."/>
            <person name="Ichikawa N."/>
        </authorList>
    </citation>
    <scope>NUCLEOTIDE SEQUENCE [LARGE SCALE GENOMIC DNA]</scope>
    <source>
        <strain evidence="6 7">NBRC 12334</strain>
    </source>
</reference>
<dbReference type="AlphaFoldDB" id="A0A4Y3PIJ0"/>
<evidence type="ECO:0008006" key="8">
    <source>
        <dbReference type="Google" id="ProtNLM"/>
    </source>
</evidence>
<dbReference type="InterPro" id="IPR018060">
    <property type="entry name" value="HTH_AraC"/>
</dbReference>
<keyword evidence="2" id="KW-0238">DNA-binding</keyword>
<dbReference type="InterPro" id="IPR009057">
    <property type="entry name" value="Homeodomain-like_sf"/>
</dbReference>
<dbReference type="RefSeq" id="WP_167470224.1">
    <property type="nucleotide sequence ID" value="NZ_BJMH01000021.1"/>
</dbReference>
<dbReference type="Gene3D" id="1.10.10.60">
    <property type="entry name" value="Homeodomain-like"/>
    <property type="match status" value="2"/>
</dbReference>
<dbReference type="SMART" id="SM00342">
    <property type="entry name" value="HTH_ARAC"/>
    <property type="match status" value="1"/>
</dbReference>
<dbReference type="Pfam" id="PF01497">
    <property type="entry name" value="Peripla_BP_2"/>
    <property type="match status" value="1"/>
</dbReference>
<dbReference type="SUPFAM" id="SSF53807">
    <property type="entry name" value="Helical backbone' metal receptor"/>
    <property type="match status" value="1"/>
</dbReference>
<gene>
    <name evidence="6" type="ORF">BPA01_38900</name>
</gene>
<sequence>MTPSPTVPIPLHSLLFHYINVELLNHGADAVLAEEVTSSYTLFVFKSGKGRIYTESFSAAFSTDSVFLLPPAAVYQFESMDDGRIEYFRIAFGVFHIEDGKAEPYSQPLFPDRQELRVYPQSQWNELLAQLYVGHASRHGIEAYRQQLQFQEVIAFLLEHNMGGDQLQGPTQAVEQAIQYMRTSFQDPITVVQLARMANVPSWQFTSIFKELTGKNPLDYLTELRINCAKELLIRTESPLREIAERVGFTDEYYFSRRFRHMTGFSPRQYAVSMRQNILVKDWNGHEVRIPSNPRRILYCGETAGDISALGIPLIEKQLFCKDTPLNQELASKLSPDLIIVDHSDEKLYSQISRIAPTLAYNSRGSLNDRMLMLGEWFGRKKEAQQWLLHHNSDTLLMWRQLRPLIRPEETASVFVFHRGKRLFVMGNIGLSAILYHPDGFRPAGKVQQIMKSGRPYKEITAKTIHHYAGDRVFMMLPESAESRTAMEEFMNGPIWNNLPAVKDGFSYVLDERSWNYEDARTRVKLLSLLPTLFTRSS</sequence>
<keyword evidence="3" id="KW-0804">Transcription</keyword>
<dbReference type="PROSITE" id="PS50983">
    <property type="entry name" value="FE_B12_PBP"/>
    <property type="match status" value="1"/>
</dbReference>